<dbReference type="InterPro" id="IPR018522">
    <property type="entry name" value="TopoIIA_CS"/>
</dbReference>
<keyword evidence="4" id="KW-0479">Metal-binding</keyword>
<comment type="cofactor">
    <cofactor evidence="2">
        <name>Mg(2+)</name>
        <dbReference type="ChEBI" id="CHEBI:18420"/>
    </cofactor>
</comment>
<dbReference type="CDD" id="cd16928">
    <property type="entry name" value="HATPase_GyrB-like"/>
    <property type="match status" value="1"/>
</dbReference>
<organism evidence="13">
    <name type="scientific">Ostreococcus mediterraneus</name>
    <dbReference type="NCBI Taxonomy" id="1486918"/>
    <lineage>
        <taxon>Eukaryota</taxon>
        <taxon>Viridiplantae</taxon>
        <taxon>Chlorophyta</taxon>
        <taxon>Mamiellophyceae</taxon>
        <taxon>Mamiellales</taxon>
        <taxon>Bathycoccaceae</taxon>
        <taxon>Ostreococcus</taxon>
    </lineage>
</organism>
<keyword evidence="5 11" id="KW-0547">Nucleotide-binding</keyword>
<dbReference type="SMART" id="SM00387">
    <property type="entry name" value="HATPase_c"/>
    <property type="match status" value="1"/>
</dbReference>
<comment type="subunit">
    <text evidence="11">Homodimer.</text>
</comment>
<dbReference type="PROSITE" id="PS00177">
    <property type="entry name" value="TOPOISOMERASE_II"/>
    <property type="match status" value="1"/>
</dbReference>
<dbReference type="InterPro" id="IPR020568">
    <property type="entry name" value="Ribosomal_Su5_D2-typ_SF"/>
</dbReference>
<comment type="function">
    <text evidence="11">Control of topological states of DNA by transient breakage and subsequent rejoining of DNA strands. Topoisomerase II makes double-strand breaks.</text>
</comment>
<evidence type="ECO:0000256" key="6">
    <source>
        <dbReference type="ARBA" id="ARBA00022840"/>
    </source>
</evidence>
<dbReference type="Gene3D" id="3.40.50.670">
    <property type="match status" value="1"/>
</dbReference>
<dbReference type="InterPro" id="IPR013759">
    <property type="entry name" value="Topo_IIA_B_C"/>
</dbReference>
<dbReference type="InterPro" id="IPR002288">
    <property type="entry name" value="DNA_gyrase_B_C"/>
</dbReference>
<dbReference type="PANTHER" id="PTHR45866">
    <property type="entry name" value="DNA GYRASE/TOPOISOMERASE SUBUNIT B"/>
    <property type="match status" value="1"/>
</dbReference>
<dbReference type="InterPro" id="IPR006171">
    <property type="entry name" value="TOPRIM_dom"/>
</dbReference>
<dbReference type="InterPro" id="IPR036890">
    <property type="entry name" value="HATPase_C_sf"/>
</dbReference>
<feature type="domain" description="Toprim" evidence="12">
    <location>
        <begin position="495"/>
        <end position="611"/>
    </location>
</feature>
<dbReference type="NCBIfam" id="NF004189">
    <property type="entry name" value="PRK05644.1"/>
    <property type="match status" value="1"/>
</dbReference>
<dbReference type="GO" id="GO:0003918">
    <property type="term" value="F:DNA topoisomerase type II (double strand cut, ATP-hydrolyzing) activity"/>
    <property type="evidence" value="ECO:0007669"/>
    <property type="project" value="UniProtKB-UniRule"/>
</dbReference>
<keyword evidence="10 11" id="KW-0413">Isomerase</keyword>
<dbReference type="CDD" id="cd00822">
    <property type="entry name" value="TopoII_Trans_DNA_gyrase"/>
    <property type="match status" value="1"/>
</dbReference>
<reference evidence="13" key="1">
    <citation type="submission" date="2021-01" db="EMBL/GenBank/DDBJ databases">
        <authorList>
            <person name="Corre E."/>
            <person name="Pelletier E."/>
            <person name="Niang G."/>
            <person name="Scheremetjew M."/>
            <person name="Finn R."/>
            <person name="Kale V."/>
            <person name="Holt S."/>
            <person name="Cochrane G."/>
            <person name="Meng A."/>
            <person name="Brown T."/>
            <person name="Cohen L."/>
        </authorList>
    </citation>
    <scope>NUCLEOTIDE SEQUENCE</scope>
    <source>
        <strain evidence="13">Clade-D-RCC1621</strain>
    </source>
</reference>
<keyword evidence="6 11" id="KW-0067">ATP-binding</keyword>
<dbReference type="InterPro" id="IPR001241">
    <property type="entry name" value="Topo_IIA"/>
</dbReference>
<protein>
    <recommendedName>
        <fullName evidence="11">DNA topoisomerase 2</fullName>
        <ecNumber evidence="11">5.6.2.2</ecNumber>
    </recommendedName>
</protein>
<dbReference type="PRINTS" id="PR00418">
    <property type="entry name" value="TPI2FAMILY"/>
</dbReference>
<dbReference type="InterPro" id="IPR014721">
    <property type="entry name" value="Ribsml_uS5_D2-typ_fold_subgr"/>
</dbReference>
<keyword evidence="9 11" id="KW-0238">DNA-binding</keyword>
<dbReference type="SMART" id="SM00433">
    <property type="entry name" value="TOP2c"/>
    <property type="match status" value="1"/>
</dbReference>
<dbReference type="Pfam" id="PF01751">
    <property type="entry name" value="Toprim"/>
    <property type="match status" value="1"/>
</dbReference>
<dbReference type="EC" id="5.6.2.2" evidence="11"/>
<dbReference type="GO" id="GO:0006265">
    <property type="term" value="P:DNA topological change"/>
    <property type="evidence" value="ECO:0007669"/>
    <property type="project" value="UniProtKB-UniRule"/>
</dbReference>
<evidence type="ECO:0000256" key="5">
    <source>
        <dbReference type="ARBA" id="ARBA00022741"/>
    </source>
</evidence>
<evidence type="ECO:0000256" key="11">
    <source>
        <dbReference type="RuleBase" id="RU362094"/>
    </source>
</evidence>
<gene>
    <name evidence="13" type="ORF">OMED0930_LOCUS3707</name>
</gene>
<sequence>MMTTRGMMGMMCAAHGGGRATTGNGVGLVPRSATSTKAASLGRLNDAARGRMLFDVRTRAISSSSEVSEKDTRAYDAGSIQVLQGLEPVRKRPGMYIGSTSAKGLHHLVWEVLDNAVDEVQAGHASHVVVKIDQDGFVSVSDDGRGIPTDVHPVTGKSSLETVLTILHAGGKFGGDNSGYRVSGGLHGVGISVVNALSELVEVTVYRDGNEYNQSFSRGIAVGAMQVAKQEGSGKRKGTTIRFKPDDQIFDKIVFSVDTIRTRMKELAFLNSGTELNLSSYDKKKDAMVDEQMLFTDGLKDYVMDLTSDANRLHEPITFKGELEGVRVEGSLCWTADSYSDTILGYANSIRTTDGGTHLDGLKYSLTRTINALSRKAKLLKDSDANLGGDHVREGLSGVIAVWVPNPEFEGQTKTRLGNSEVRRIVETIASDAVAGHMEFNPDILKSIFAKAQSAYKASEAAKRAREMVRRKTVLTANRLPGKLSDCSSSDADKTEIFLVEGDSAGGSCKQGRDRGFQAVLPLRGKIMNVERKLDASALYKNTEITNMISALGLGGMGDDLDTSALRYSKIIILTDADVDGAHIRTLLLTFLYRYQRDLFEKGYVFAAVPPLYKVVVGKKETYCYDDDELAKHLASLPEGGQKYHIQRFKGLGEMMPEQLWSTTLDPKRRLLKRLTVDDGVAANHMFSTLMSKDVEPRRKLITDEGSSLASIDV</sequence>
<dbReference type="Gene3D" id="3.30.565.10">
    <property type="entry name" value="Histidine kinase-like ATPase, C-terminal domain"/>
    <property type="match status" value="1"/>
</dbReference>
<dbReference type="GO" id="GO:0003677">
    <property type="term" value="F:DNA binding"/>
    <property type="evidence" value="ECO:0007669"/>
    <property type="project" value="UniProtKB-UniRule"/>
</dbReference>
<dbReference type="FunFam" id="3.30.565.10:FF:000002">
    <property type="entry name" value="DNA gyrase subunit B"/>
    <property type="match status" value="1"/>
</dbReference>
<dbReference type="InterPro" id="IPR000565">
    <property type="entry name" value="Topo_IIA_B"/>
</dbReference>
<comment type="similarity">
    <text evidence="11">Belongs to the type II topoisomerase family.</text>
</comment>
<dbReference type="InterPro" id="IPR003594">
    <property type="entry name" value="HATPase_dom"/>
</dbReference>
<keyword evidence="7" id="KW-0460">Magnesium</keyword>
<dbReference type="GO" id="GO:0046872">
    <property type="term" value="F:metal ion binding"/>
    <property type="evidence" value="ECO:0007669"/>
    <property type="project" value="UniProtKB-KW"/>
</dbReference>
<dbReference type="FunFam" id="3.40.50.670:FF:000002">
    <property type="entry name" value="DNA gyrase subunit B"/>
    <property type="match status" value="1"/>
</dbReference>
<dbReference type="Pfam" id="PF00986">
    <property type="entry name" value="DNA_gyraseB_C"/>
    <property type="match status" value="1"/>
</dbReference>
<dbReference type="SUPFAM" id="SSF55874">
    <property type="entry name" value="ATPase domain of HSP90 chaperone/DNA topoisomerase II/histidine kinase"/>
    <property type="match status" value="1"/>
</dbReference>
<evidence type="ECO:0000256" key="8">
    <source>
        <dbReference type="ARBA" id="ARBA00023029"/>
    </source>
</evidence>
<dbReference type="EMBL" id="HBFO01005326">
    <property type="protein sequence ID" value="CAD8812613.1"/>
    <property type="molecule type" value="Transcribed_RNA"/>
</dbReference>
<dbReference type="GO" id="GO:0005524">
    <property type="term" value="F:ATP binding"/>
    <property type="evidence" value="ECO:0007669"/>
    <property type="project" value="UniProtKB-UniRule"/>
</dbReference>
<evidence type="ECO:0000256" key="1">
    <source>
        <dbReference type="ARBA" id="ARBA00000185"/>
    </source>
</evidence>
<dbReference type="AlphaFoldDB" id="A0A7S0WE99"/>
<evidence type="ECO:0000256" key="7">
    <source>
        <dbReference type="ARBA" id="ARBA00022842"/>
    </source>
</evidence>
<dbReference type="PRINTS" id="PR01159">
    <property type="entry name" value="DNAGYRASEB"/>
</dbReference>
<dbReference type="SUPFAM" id="SSF54211">
    <property type="entry name" value="Ribosomal protein S5 domain 2-like"/>
    <property type="match status" value="1"/>
</dbReference>
<keyword evidence="8 11" id="KW-0799">Topoisomerase</keyword>
<comment type="catalytic activity">
    <reaction evidence="1 11">
        <text>ATP-dependent breakage, passage and rejoining of double-stranded DNA.</text>
        <dbReference type="EC" id="5.6.2.2"/>
    </reaction>
</comment>
<evidence type="ECO:0000256" key="2">
    <source>
        <dbReference type="ARBA" id="ARBA00001946"/>
    </source>
</evidence>
<dbReference type="SUPFAM" id="SSF56719">
    <property type="entry name" value="Type II DNA topoisomerase"/>
    <property type="match status" value="1"/>
</dbReference>
<evidence type="ECO:0000259" key="12">
    <source>
        <dbReference type="PROSITE" id="PS50880"/>
    </source>
</evidence>
<comment type="similarity">
    <text evidence="3">Belongs to the type II topoisomerase GyrB family.</text>
</comment>
<dbReference type="Pfam" id="PF00204">
    <property type="entry name" value="DNA_gyraseB"/>
    <property type="match status" value="1"/>
</dbReference>
<dbReference type="Pfam" id="PF02518">
    <property type="entry name" value="HATPase_c"/>
    <property type="match status" value="1"/>
</dbReference>
<evidence type="ECO:0000256" key="10">
    <source>
        <dbReference type="ARBA" id="ARBA00023235"/>
    </source>
</evidence>
<evidence type="ECO:0000256" key="4">
    <source>
        <dbReference type="ARBA" id="ARBA00022723"/>
    </source>
</evidence>
<dbReference type="PANTHER" id="PTHR45866:SF1">
    <property type="entry name" value="DNA GYRASE SUBUNIT B, MITOCHONDRIAL"/>
    <property type="match status" value="1"/>
</dbReference>
<name>A0A7S0WE99_9CHLO</name>
<dbReference type="Gene3D" id="3.30.230.10">
    <property type="match status" value="1"/>
</dbReference>
<dbReference type="PROSITE" id="PS50880">
    <property type="entry name" value="TOPRIM"/>
    <property type="match status" value="1"/>
</dbReference>
<dbReference type="InterPro" id="IPR013760">
    <property type="entry name" value="Topo_IIA-like_dom_sf"/>
</dbReference>
<dbReference type="InterPro" id="IPR013506">
    <property type="entry name" value="Topo_IIA_bsu_dom2"/>
</dbReference>
<accession>A0A7S0WE99</accession>
<proteinExistence type="inferred from homology"/>
<evidence type="ECO:0000313" key="13">
    <source>
        <dbReference type="EMBL" id="CAD8812613.1"/>
    </source>
</evidence>
<evidence type="ECO:0000256" key="9">
    <source>
        <dbReference type="ARBA" id="ARBA00023125"/>
    </source>
</evidence>
<evidence type="ECO:0000256" key="3">
    <source>
        <dbReference type="ARBA" id="ARBA00010708"/>
    </source>
</evidence>